<dbReference type="AlphaFoldDB" id="A0A067SRS7"/>
<evidence type="ECO:0000313" key="2">
    <source>
        <dbReference type="EMBL" id="KDR70399.1"/>
    </source>
</evidence>
<evidence type="ECO:0000313" key="3">
    <source>
        <dbReference type="Proteomes" id="UP000027222"/>
    </source>
</evidence>
<sequence length="159" mass="16157">MARFEIVSFLALAMVVLFYRVDAAPIGQSIQVQNNQLGNFTCNVERLQTIVGLGKSAKSIQKAIKAAGSDTATTSQLQTAAGGITSAQAGVNTILQALFTGQTAPANARQQVGDGLNVATTALNSANSTNIDVTSAIATAQSAVAGTLAAGEKVLSECN</sequence>
<name>A0A067SRS7_GALM3</name>
<proteinExistence type="predicted"/>
<gene>
    <name evidence="2" type="ORF">GALMADRAFT_884482</name>
</gene>
<dbReference type="Proteomes" id="UP000027222">
    <property type="component" value="Unassembled WGS sequence"/>
</dbReference>
<organism evidence="2 3">
    <name type="scientific">Galerina marginata (strain CBS 339.88)</name>
    <dbReference type="NCBI Taxonomy" id="685588"/>
    <lineage>
        <taxon>Eukaryota</taxon>
        <taxon>Fungi</taxon>
        <taxon>Dikarya</taxon>
        <taxon>Basidiomycota</taxon>
        <taxon>Agaricomycotina</taxon>
        <taxon>Agaricomycetes</taxon>
        <taxon>Agaricomycetidae</taxon>
        <taxon>Agaricales</taxon>
        <taxon>Agaricineae</taxon>
        <taxon>Strophariaceae</taxon>
        <taxon>Galerina</taxon>
    </lineage>
</organism>
<accession>A0A067SRS7</accession>
<evidence type="ECO:0000256" key="1">
    <source>
        <dbReference type="SAM" id="SignalP"/>
    </source>
</evidence>
<keyword evidence="1" id="KW-0732">Signal</keyword>
<protein>
    <submittedName>
        <fullName evidence="2">Uncharacterized protein</fullName>
    </submittedName>
</protein>
<dbReference type="EMBL" id="KL142397">
    <property type="protein sequence ID" value="KDR70399.1"/>
    <property type="molecule type" value="Genomic_DNA"/>
</dbReference>
<reference evidence="3" key="1">
    <citation type="journal article" date="2014" name="Proc. Natl. Acad. Sci. U.S.A.">
        <title>Extensive sampling of basidiomycete genomes demonstrates inadequacy of the white-rot/brown-rot paradigm for wood decay fungi.</title>
        <authorList>
            <person name="Riley R."/>
            <person name="Salamov A.A."/>
            <person name="Brown D.W."/>
            <person name="Nagy L.G."/>
            <person name="Floudas D."/>
            <person name="Held B.W."/>
            <person name="Levasseur A."/>
            <person name="Lombard V."/>
            <person name="Morin E."/>
            <person name="Otillar R."/>
            <person name="Lindquist E.A."/>
            <person name="Sun H."/>
            <person name="LaButti K.M."/>
            <person name="Schmutz J."/>
            <person name="Jabbour D."/>
            <person name="Luo H."/>
            <person name="Baker S.E."/>
            <person name="Pisabarro A.G."/>
            <person name="Walton J.D."/>
            <person name="Blanchette R.A."/>
            <person name="Henrissat B."/>
            <person name="Martin F."/>
            <person name="Cullen D."/>
            <person name="Hibbett D.S."/>
            <person name="Grigoriev I.V."/>
        </authorList>
    </citation>
    <scope>NUCLEOTIDE SEQUENCE [LARGE SCALE GENOMIC DNA]</scope>
    <source>
        <strain evidence="3">CBS 339.88</strain>
    </source>
</reference>
<dbReference type="HOGENOM" id="CLU_141129_0_0_1"/>
<dbReference type="OrthoDB" id="3178264at2759"/>
<dbReference type="STRING" id="685588.A0A067SRS7"/>
<keyword evidence="3" id="KW-1185">Reference proteome</keyword>
<feature type="signal peptide" evidence="1">
    <location>
        <begin position="1"/>
        <end position="23"/>
    </location>
</feature>
<feature type="chain" id="PRO_5001646086" evidence="1">
    <location>
        <begin position="24"/>
        <end position="159"/>
    </location>
</feature>